<accession>A0ABP8HBH9</accession>
<protein>
    <recommendedName>
        <fullName evidence="4">GlsB/YeaQ/YmgE family stress response membrane protein</fullName>
    </recommendedName>
</protein>
<reference evidence="3" key="1">
    <citation type="journal article" date="2019" name="Int. J. Syst. Evol. Microbiol.">
        <title>The Global Catalogue of Microorganisms (GCM) 10K type strain sequencing project: providing services to taxonomists for standard genome sequencing and annotation.</title>
        <authorList>
            <consortium name="The Broad Institute Genomics Platform"/>
            <consortium name="The Broad Institute Genome Sequencing Center for Infectious Disease"/>
            <person name="Wu L."/>
            <person name="Ma J."/>
        </authorList>
    </citation>
    <scope>NUCLEOTIDE SEQUENCE [LARGE SCALE GENOMIC DNA]</scope>
    <source>
        <strain evidence="3">JCM 17666</strain>
    </source>
</reference>
<keyword evidence="1" id="KW-0812">Transmembrane</keyword>
<keyword evidence="3" id="KW-1185">Reference proteome</keyword>
<evidence type="ECO:0008006" key="4">
    <source>
        <dbReference type="Google" id="ProtNLM"/>
    </source>
</evidence>
<keyword evidence="1" id="KW-1133">Transmembrane helix</keyword>
<keyword evidence="1" id="KW-0472">Membrane</keyword>
<evidence type="ECO:0000313" key="3">
    <source>
        <dbReference type="Proteomes" id="UP001501671"/>
    </source>
</evidence>
<dbReference type="Proteomes" id="UP001501671">
    <property type="component" value="Unassembled WGS sequence"/>
</dbReference>
<proteinExistence type="predicted"/>
<organism evidence="2 3">
    <name type="scientific">Pigmentiphaga soli</name>
    <dbReference type="NCBI Taxonomy" id="1007095"/>
    <lineage>
        <taxon>Bacteria</taxon>
        <taxon>Pseudomonadati</taxon>
        <taxon>Pseudomonadota</taxon>
        <taxon>Betaproteobacteria</taxon>
        <taxon>Burkholderiales</taxon>
        <taxon>Alcaligenaceae</taxon>
        <taxon>Pigmentiphaga</taxon>
    </lineage>
</organism>
<dbReference type="EMBL" id="BAABFO010000015">
    <property type="protein sequence ID" value="GAA4336646.1"/>
    <property type="molecule type" value="Genomic_DNA"/>
</dbReference>
<evidence type="ECO:0000256" key="1">
    <source>
        <dbReference type="SAM" id="Phobius"/>
    </source>
</evidence>
<name>A0ABP8HBH9_9BURK</name>
<gene>
    <name evidence="2" type="ORF">GCM10023144_31290</name>
</gene>
<feature type="transmembrane region" description="Helical" evidence="1">
    <location>
        <begin position="33"/>
        <end position="53"/>
    </location>
</feature>
<comment type="caution">
    <text evidence="2">The sequence shown here is derived from an EMBL/GenBank/DDBJ whole genome shotgun (WGS) entry which is preliminary data.</text>
</comment>
<evidence type="ECO:0000313" key="2">
    <source>
        <dbReference type="EMBL" id="GAA4336646.1"/>
    </source>
</evidence>
<feature type="transmembrane region" description="Helical" evidence="1">
    <location>
        <begin position="65"/>
        <end position="88"/>
    </location>
</feature>
<sequence length="96" mass="9644">MVWITEALALGLIAGGLGAHLFAKLFPQFSLGMVGTTIVGVAGGGALSHLLFSTMPLVENASDKLSFPGAITHVVVGGIGGALLTAIIGKFKPRTA</sequence>
<dbReference type="RefSeq" id="WP_345250795.1">
    <property type="nucleotide sequence ID" value="NZ_BAABFO010000015.1"/>
</dbReference>